<evidence type="ECO:0000313" key="17">
    <source>
        <dbReference type="Proteomes" id="UP001301152"/>
    </source>
</evidence>
<protein>
    <recommendedName>
        <fullName evidence="14">Coproporphyrinogen-III oxidase</fullName>
        <ecNumber evidence="14">1.3.98.3</ecNumber>
    </recommendedName>
</protein>
<dbReference type="InterPro" id="IPR034505">
    <property type="entry name" value="Coproporphyrinogen-III_oxidase"/>
</dbReference>
<accession>A0ABT3QEG1</accession>
<comment type="caution">
    <text evidence="16">The sequence shown here is derived from an EMBL/GenBank/DDBJ whole genome shotgun (WGS) entry which is preliminary data.</text>
</comment>
<comment type="similarity">
    <text evidence="3 14">Belongs to the anaerobic coproporphyrinogen-III oxidase family.</text>
</comment>
<keyword evidence="7 14" id="KW-0949">S-adenosyl-L-methionine</keyword>
<organism evidence="16 17">
    <name type="scientific">Acetobacter thailandicus</name>
    <dbReference type="NCBI Taxonomy" id="1502842"/>
    <lineage>
        <taxon>Bacteria</taxon>
        <taxon>Pseudomonadati</taxon>
        <taxon>Pseudomonadota</taxon>
        <taxon>Alphaproteobacteria</taxon>
        <taxon>Acetobacterales</taxon>
        <taxon>Acetobacteraceae</taxon>
        <taxon>Acetobacter</taxon>
    </lineage>
</organism>
<dbReference type="Pfam" id="PF04055">
    <property type="entry name" value="Radical_SAM"/>
    <property type="match status" value="1"/>
</dbReference>
<dbReference type="InterPro" id="IPR006638">
    <property type="entry name" value="Elp3/MiaA/NifB-like_rSAM"/>
</dbReference>
<evidence type="ECO:0000256" key="12">
    <source>
        <dbReference type="ARBA" id="ARBA00023244"/>
    </source>
</evidence>
<dbReference type="CDD" id="cd01335">
    <property type="entry name" value="Radical_SAM"/>
    <property type="match status" value="1"/>
</dbReference>
<evidence type="ECO:0000313" key="16">
    <source>
        <dbReference type="EMBL" id="MCX2563668.1"/>
    </source>
</evidence>
<comment type="subunit">
    <text evidence="4">Monomer.</text>
</comment>
<evidence type="ECO:0000256" key="3">
    <source>
        <dbReference type="ARBA" id="ARBA00005493"/>
    </source>
</evidence>
<evidence type="ECO:0000256" key="5">
    <source>
        <dbReference type="ARBA" id="ARBA00022485"/>
    </source>
</evidence>
<sequence>MAVTSVTELIARYSGNLPRYTSYPTAVSFTEAVGPDQAEVWLKQLPEAAPLSFYFHVPFCDELCRFCGCNTSVMRQESGRAAYGNLLTEEFSRIIALVGTQHSVRHIQFGGGTPSTLPPATLRLIMSDILASCRVEDGAELSMELDPRHVPQGYPALLGELGFTRISIGVQDLNEKVQQACGRIQSFEQTEACVSAVRQAGVQGVNIDLIYGLPFQTQEGVAETVRRIVTLRPDRLAVFGYAHVPWKQKRQTLIAEESLPGAQERLAQRAVMDEVLCEAGYVPVGLDHYALPEDALVKSAQSGTLRRNFQGYTVDSAEALIGVGASAISMLPDGYVQNITSAAAYARALSENATALPVVRGVERTSDDRLRGYLIERLMCDMQVDLATSGLNPEYFSAEVAALAPMVKDGLVLCEGSMIQVTGKGRPFLRNIAAVFDARRQNLPSAGAVQASSPRFSYAI</sequence>
<evidence type="ECO:0000256" key="6">
    <source>
        <dbReference type="ARBA" id="ARBA00022490"/>
    </source>
</evidence>
<dbReference type="EMBL" id="JAPIUZ010000002">
    <property type="protein sequence ID" value="MCX2563668.1"/>
    <property type="molecule type" value="Genomic_DNA"/>
</dbReference>
<keyword evidence="5 14" id="KW-0004">4Fe-4S</keyword>
<dbReference type="SMART" id="SM00729">
    <property type="entry name" value="Elp3"/>
    <property type="match status" value="1"/>
</dbReference>
<keyword evidence="9 14" id="KW-0560">Oxidoreductase</keyword>
<comment type="pathway">
    <text evidence="2 14">Porphyrin-containing compound metabolism; protoporphyrin-IX biosynthesis; protoporphyrinogen-IX from coproporphyrinogen-III (AdoMet route): step 1/1.</text>
</comment>
<dbReference type="NCBIfam" id="TIGR00538">
    <property type="entry name" value="hemN"/>
    <property type="match status" value="1"/>
</dbReference>
<evidence type="ECO:0000256" key="13">
    <source>
        <dbReference type="ARBA" id="ARBA00048321"/>
    </source>
</evidence>
<dbReference type="Gene3D" id="1.10.10.920">
    <property type="match status" value="1"/>
</dbReference>
<dbReference type="PANTHER" id="PTHR13932:SF6">
    <property type="entry name" value="OXYGEN-INDEPENDENT COPROPORPHYRINOGEN III OXIDASE"/>
    <property type="match status" value="1"/>
</dbReference>
<evidence type="ECO:0000256" key="2">
    <source>
        <dbReference type="ARBA" id="ARBA00004785"/>
    </source>
</evidence>
<evidence type="ECO:0000256" key="7">
    <source>
        <dbReference type="ARBA" id="ARBA00022691"/>
    </source>
</evidence>
<dbReference type="InterPro" id="IPR058240">
    <property type="entry name" value="rSAM_sf"/>
</dbReference>
<comment type="cofactor">
    <cofactor evidence="14">
        <name>[4Fe-4S] cluster</name>
        <dbReference type="ChEBI" id="CHEBI:49883"/>
    </cofactor>
    <text evidence="14">Binds 1 [4Fe-4S] cluster. The cluster is coordinated with 3 cysteines and an exchangeable S-adenosyl-L-methionine.</text>
</comment>
<evidence type="ECO:0000256" key="4">
    <source>
        <dbReference type="ARBA" id="ARBA00011245"/>
    </source>
</evidence>
<keyword evidence="12 14" id="KW-0627">Porphyrin biosynthesis</keyword>
<keyword evidence="6 14" id="KW-0963">Cytoplasm</keyword>
<dbReference type="SFLD" id="SFLDG01065">
    <property type="entry name" value="anaerobic_coproporphyrinogen-I"/>
    <property type="match status" value="1"/>
</dbReference>
<keyword evidence="8 14" id="KW-0479">Metal-binding</keyword>
<evidence type="ECO:0000256" key="8">
    <source>
        <dbReference type="ARBA" id="ARBA00022723"/>
    </source>
</evidence>
<keyword evidence="17" id="KW-1185">Reference proteome</keyword>
<dbReference type="PANTHER" id="PTHR13932">
    <property type="entry name" value="COPROPORPHYRINIGEN III OXIDASE"/>
    <property type="match status" value="1"/>
</dbReference>
<evidence type="ECO:0000256" key="1">
    <source>
        <dbReference type="ARBA" id="ARBA00004496"/>
    </source>
</evidence>
<gene>
    <name evidence="16" type="primary">hemN</name>
    <name evidence="16" type="ORF">OQ497_06820</name>
</gene>
<dbReference type="RefSeq" id="WP_173559238.1">
    <property type="nucleotide sequence ID" value="NZ_JAERLA010000020.1"/>
</dbReference>
<evidence type="ECO:0000256" key="9">
    <source>
        <dbReference type="ARBA" id="ARBA00023002"/>
    </source>
</evidence>
<dbReference type="SUPFAM" id="SSF102114">
    <property type="entry name" value="Radical SAM enzymes"/>
    <property type="match status" value="1"/>
</dbReference>
<name>A0ABT3QEG1_9PROT</name>
<keyword evidence="11 14" id="KW-0411">Iron-sulfur</keyword>
<comment type="catalytic activity">
    <reaction evidence="13 14">
        <text>coproporphyrinogen III + 2 S-adenosyl-L-methionine = protoporphyrinogen IX + 2 5'-deoxyadenosine + 2 L-methionine + 2 CO2</text>
        <dbReference type="Rhea" id="RHEA:15425"/>
        <dbReference type="ChEBI" id="CHEBI:16526"/>
        <dbReference type="ChEBI" id="CHEBI:17319"/>
        <dbReference type="ChEBI" id="CHEBI:57307"/>
        <dbReference type="ChEBI" id="CHEBI:57309"/>
        <dbReference type="ChEBI" id="CHEBI:57844"/>
        <dbReference type="ChEBI" id="CHEBI:59789"/>
        <dbReference type="EC" id="1.3.98.3"/>
    </reaction>
</comment>
<dbReference type="GO" id="GO:0051989">
    <property type="term" value="F:coproporphyrinogen dehydrogenase activity"/>
    <property type="evidence" value="ECO:0007669"/>
    <property type="project" value="UniProtKB-EC"/>
</dbReference>
<evidence type="ECO:0000259" key="15">
    <source>
        <dbReference type="PROSITE" id="PS51918"/>
    </source>
</evidence>
<evidence type="ECO:0000256" key="11">
    <source>
        <dbReference type="ARBA" id="ARBA00023014"/>
    </source>
</evidence>
<comment type="subcellular location">
    <subcellularLocation>
        <location evidence="1 14">Cytoplasm</location>
    </subcellularLocation>
</comment>
<feature type="domain" description="Radical SAM core" evidence="15">
    <location>
        <begin position="45"/>
        <end position="278"/>
    </location>
</feature>
<evidence type="ECO:0000256" key="14">
    <source>
        <dbReference type="PIRNR" id="PIRNR000167"/>
    </source>
</evidence>
<dbReference type="Proteomes" id="UP001301152">
    <property type="component" value="Unassembled WGS sequence"/>
</dbReference>
<reference evidence="16 17" key="1">
    <citation type="submission" date="2022-11" db="EMBL/GenBank/DDBJ databases">
        <title>Genome sequencing of Acetobacter type strain.</title>
        <authorList>
            <person name="Heo J."/>
            <person name="Lee D."/>
            <person name="Han B.-H."/>
            <person name="Hong S.-B."/>
            <person name="Kwon S.-W."/>
        </authorList>
    </citation>
    <scope>NUCLEOTIDE SEQUENCE [LARGE SCALE GENOMIC DNA]</scope>
    <source>
        <strain evidence="16 17">KACC 21253</strain>
    </source>
</reference>
<proteinExistence type="inferred from homology"/>
<dbReference type="Gene3D" id="3.30.750.200">
    <property type="match status" value="1"/>
</dbReference>
<dbReference type="PROSITE" id="PS51918">
    <property type="entry name" value="RADICAL_SAM"/>
    <property type="match status" value="1"/>
</dbReference>
<dbReference type="SFLD" id="SFLDS00029">
    <property type="entry name" value="Radical_SAM"/>
    <property type="match status" value="1"/>
</dbReference>
<evidence type="ECO:0000256" key="10">
    <source>
        <dbReference type="ARBA" id="ARBA00023004"/>
    </source>
</evidence>
<keyword evidence="10 14" id="KW-0408">Iron</keyword>
<dbReference type="PIRSF" id="PIRSF000167">
    <property type="entry name" value="HemN"/>
    <property type="match status" value="1"/>
</dbReference>
<dbReference type="InterPro" id="IPR007197">
    <property type="entry name" value="rSAM"/>
</dbReference>
<dbReference type="EC" id="1.3.98.3" evidence="14"/>
<dbReference type="InterPro" id="IPR004558">
    <property type="entry name" value="Coprogen_oxidase_HemN"/>
</dbReference>